<accession>A0A5J9W6E2</accession>
<comment type="caution">
    <text evidence="2">The sequence shown here is derived from an EMBL/GenBank/DDBJ whole genome shotgun (WGS) entry which is preliminary data.</text>
</comment>
<dbReference type="PANTHER" id="PTHR31446:SF39">
    <property type="entry name" value="ACID PHOSPHATASE_VANADIUM-DEPENDENT HALOPEROXIDASE-RELATED PROTEIN"/>
    <property type="match status" value="1"/>
</dbReference>
<dbReference type="AlphaFoldDB" id="A0A5J9W6E2"/>
<dbReference type="Pfam" id="PF02681">
    <property type="entry name" value="DUF212"/>
    <property type="match status" value="1"/>
</dbReference>
<evidence type="ECO:0000256" key="1">
    <source>
        <dbReference type="SAM" id="Phobius"/>
    </source>
</evidence>
<protein>
    <submittedName>
        <fullName evidence="2">Uncharacterized protein</fullName>
    </submittedName>
</protein>
<name>A0A5J9W6E2_9POAL</name>
<keyword evidence="1" id="KW-0812">Transmembrane</keyword>
<gene>
    <name evidence="2" type="ORF">EJB05_10030</name>
</gene>
<dbReference type="Gramene" id="TVU43551">
    <property type="protein sequence ID" value="TVU43551"/>
    <property type="gene ID" value="EJB05_10030"/>
</dbReference>
<proteinExistence type="predicted"/>
<feature type="transmembrane region" description="Helical" evidence="1">
    <location>
        <begin position="90"/>
        <end position="111"/>
    </location>
</feature>
<keyword evidence="1" id="KW-1133">Transmembrane helix</keyword>
<dbReference type="OrthoDB" id="1716650at2759"/>
<dbReference type="PANTHER" id="PTHR31446">
    <property type="entry name" value="ACID PHOSPHATASE/VANADIUM-DEPENDENT HALOPEROXIDASE-RELATED PROTEIN"/>
    <property type="match status" value="1"/>
</dbReference>
<dbReference type="InterPro" id="IPR003832">
    <property type="entry name" value="DUF212"/>
</dbReference>
<feature type="transmembrane region" description="Helical" evidence="1">
    <location>
        <begin position="221"/>
        <end position="241"/>
    </location>
</feature>
<dbReference type="Proteomes" id="UP000324897">
    <property type="component" value="Unassembled WGS sequence"/>
</dbReference>
<organism evidence="2 3">
    <name type="scientific">Eragrostis curvula</name>
    <name type="common">weeping love grass</name>
    <dbReference type="NCBI Taxonomy" id="38414"/>
    <lineage>
        <taxon>Eukaryota</taxon>
        <taxon>Viridiplantae</taxon>
        <taxon>Streptophyta</taxon>
        <taxon>Embryophyta</taxon>
        <taxon>Tracheophyta</taxon>
        <taxon>Spermatophyta</taxon>
        <taxon>Magnoliopsida</taxon>
        <taxon>Liliopsida</taxon>
        <taxon>Poales</taxon>
        <taxon>Poaceae</taxon>
        <taxon>PACMAD clade</taxon>
        <taxon>Chloridoideae</taxon>
        <taxon>Eragrostideae</taxon>
        <taxon>Eragrostidinae</taxon>
        <taxon>Eragrostis</taxon>
    </lineage>
</organism>
<reference evidence="2 3" key="1">
    <citation type="journal article" date="2019" name="Sci. Rep.">
        <title>A high-quality genome of Eragrostis curvula grass provides insights into Poaceae evolution and supports new strategies to enhance forage quality.</title>
        <authorList>
            <person name="Carballo J."/>
            <person name="Santos B.A.C.M."/>
            <person name="Zappacosta D."/>
            <person name="Garbus I."/>
            <person name="Selva J.P."/>
            <person name="Gallo C.A."/>
            <person name="Diaz A."/>
            <person name="Albertini E."/>
            <person name="Caccamo M."/>
            <person name="Echenique V."/>
        </authorList>
    </citation>
    <scope>NUCLEOTIDE SEQUENCE [LARGE SCALE GENOMIC DNA]</scope>
    <source>
        <strain evidence="3">cv. Victoria</strain>
        <tissue evidence="2">Leaf</tissue>
    </source>
</reference>
<sequence length="243" mass="25706">CAPSPLPLRLPVHLDCVYSYREPLLHNKREELKRRLGGRAEAQSRVASVVVKARGEPDATRPILLQPSRAMGDAAAAAAPPPPASGPPSFSYFAVFSNCPLVAAVLAFAIAQSIKVLTTWYKENRWDAKQLVGSGGMPSSHSATVTALTVAVGLREGFSSSLFATAAIFASVVMYDAFGVRLHAGKQAEVLNQIVYELPSEHPLAETRPLRELLGHTPTQVFAGGVLGFAVATFTGMIAGLGS</sequence>
<evidence type="ECO:0000313" key="2">
    <source>
        <dbReference type="EMBL" id="TVU43551.1"/>
    </source>
</evidence>
<evidence type="ECO:0000313" key="3">
    <source>
        <dbReference type="Proteomes" id="UP000324897"/>
    </source>
</evidence>
<keyword evidence="1" id="KW-0472">Membrane</keyword>
<dbReference type="EMBL" id="RWGY01000005">
    <property type="protein sequence ID" value="TVU43551.1"/>
    <property type="molecule type" value="Genomic_DNA"/>
</dbReference>
<feature type="non-terminal residue" evidence="2">
    <location>
        <position position="1"/>
    </location>
</feature>
<feature type="transmembrane region" description="Helical" evidence="1">
    <location>
        <begin position="158"/>
        <end position="178"/>
    </location>
</feature>
<keyword evidence="3" id="KW-1185">Reference proteome</keyword>